<dbReference type="OrthoDB" id="583118at2"/>
<accession>A0A068T2Q8</accession>
<dbReference type="AlphaFoldDB" id="A0A068T2Q8"/>
<proteinExistence type="inferred from homology"/>
<dbReference type="InterPro" id="IPR006056">
    <property type="entry name" value="RidA"/>
</dbReference>
<organism evidence="2 3">
    <name type="scientific">Neorhizobium galegae bv. orientalis str. HAMBI 540</name>
    <dbReference type="NCBI Taxonomy" id="1028800"/>
    <lineage>
        <taxon>Bacteria</taxon>
        <taxon>Pseudomonadati</taxon>
        <taxon>Pseudomonadota</taxon>
        <taxon>Alphaproteobacteria</taxon>
        <taxon>Hyphomicrobiales</taxon>
        <taxon>Rhizobiaceae</taxon>
        <taxon>Rhizobium/Agrobacterium group</taxon>
        <taxon>Neorhizobium</taxon>
    </lineage>
</organism>
<keyword evidence="3" id="KW-1185">Reference proteome</keyword>
<dbReference type="InterPro" id="IPR006175">
    <property type="entry name" value="YjgF/YER057c/UK114"/>
</dbReference>
<dbReference type="PANTHER" id="PTHR11803:SF58">
    <property type="entry name" value="PROTEIN HMF1-RELATED"/>
    <property type="match status" value="1"/>
</dbReference>
<name>A0A068T2Q8_NEOGA</name>
<dbReference type="Pfam" id="PF01042">
    <property type="entry name" value="Ribonuc_L-PSP"/>
    <property type="match status" value="1"/>
</dbReference>
<reference evidence="3" key="1">
    <citation type="journal article" date="2014" name="BMC Genomics">
        <title>Genome sequencing of two Neorhizobium galegae strains reveals a noeT gene responsible for the unusual acetylation of the nodulation factors.</title>
        <authorList>
            <person name="Osterman J."/>
            <person name="Marsh J."/>
            <person name="Laine P.K."/>
            <person name="Zeng Z."/>
            <person name="Alatalo E."/>
            <person name="Sullivan J.T."/>
            <person name="Young J.P."/>
            <person name="Thomas-Oates J."/>
            <person name="Paulin L."/>
            <person name="Lindstrom K."/>
        </authorList>
    </citation>
    <scope>NUCLEOTIDE SEQUENCE [LARGE SCALE GENOMIC DNA]</scope>
    <source>
        <strain evidence="3">HAMBI 540</strain>
    </source>
</reference>
<dbReference type="InterPro" id="IPR035959">
    <property type="entry name" value="RutC-like_sf"/>
</dbReference>
<dbReference type="PANTHER" id="PTHR11803">
    <property type="entry name" value="2-IMINOBUTANOATE/2-IMINOPROPANOATE DEAMINASE RIDA"/>
    <property type="match status" value="1"/>
</dbReference>
<comment type="similarity">
    <text evidence="1">Belongs to the RutC family.</text>
</comment>
<dbReference type="FunFam" id="3.30.1330.40:FF:000001">
    <property type="entry name" value="L-PSP family endoribonuclease"/>
    <property type="match status" value="1"/>
</dbReference>
<sequence length="130" mass="13908">MSRQTVNASHATAVGPYSHATWAGDLLFCSGQTPINPSSGRLADGGIAEQTRQCFDNLFQVLEAAGLGGDDVVSVNVHLTDMSDFSHMNRVYATRFSAPYPSRTTIRCSSLPLSGFTTSLRVTTALTYST</sequence>
<dbReference type="KEGG" id="ngg:RG540_PA10790"/>
<dbReference type="RefSeq" id="WP_080725107.1">
    <property type="nucleotide sequence ID" value="NZ_HG938354.1"/>
</dbReference>
<dbReference type="GeneID" id="31562755"/>
<dbReference type="SUPFAM" id="SSF55298">
    <property type="entry name" value="YjgF-like"/>
    <property type="match status" value="1"/>
</dbReference>
<dbReference type="HOGENOM" id="CLU_100715_7_1_5"/>
<dbReference type="Proteomes" id="UP000028181">
    <property type="component" value="Plasmid pHAMBI540a"/>
</dbReference>
<geneLocation type="plasmid" evidence="3">
    <name>II</name>
</geneLocation>
<keyword evidence="2" id="KW-0614">Plasmid</keyword>
<dbReference type="Gene3D" id="3.30.1330.40">
    <property type="entry name" value="RutC-like"/>
    <property type="match status" value="1"/>
</dbReference>
<evidence type="ECO:0000256" key="1">
    <source>
        <dbReference type="ARBA" id="ARBA00010552"/>
    </source>
</evidence>
<dbReference type="NCBIfam" id="TIGR00004">
    <property type="entry name" value="Rid family detoxifying hydrolase"/>
    <property type="match status" value="1"/>
</dbReference>
<dbReference type="GO" id="GO:0005829">
    <property type="term" value="C:cytosol"/>
    <property type="evidence" value="ECO:0007669"/>
    <property type="project" value="TreeGrafter"/>
</dbReference>
<evidence type="ECO:0000313" key="2">
    <source>
        <dbReference type="EMBL" id="CDN51755.1"/>
    </source>
</evidence>
<dbReference type="EMBL" id="HG938354">
    <property type="protein sequence ID" value="CDN51755.1"/>
    <property type="molecule type" value="Genomic_DNA"/>
</dbReference>
<dbReference type="GO" id="GO:0019239">
    <property type="term" value="F:deaminase activity"/>
    <property type="evidence" value="ECO:0007669"/>
    <property type="project" value="TreeGrafter"/>
</dbReference>
<gene>
    <name evidence="2" type="ORF">RG540_PA10790</name>
</gene>
<protein>
    <submittedName>
        <fullName evidence="2">Endoribonuclease L-PSP</fullName>
    </submittedName>
</protein>
<dbReference type="eggNOG" id="COG0251">
    <property type="taxonomic scope" value="Bacteria"/>
</dbReference>
<evidence type="ECO:0000313" key="3">
    <source>
        <dbReference type="Proteomes" id="UP000028181"/>
    </source>
</evidence>
<dbReference type="CDD" id="cd00448">
    <property type="entry name" value="YjgF_YER057c_UK114_family"/>
    <property type="match status" value="1"/>
</dbReference>